<proteinExistence type="predicted"/>
<reference evidence="2" key="2">
    <citation type="journal article" date="2023" name="BMC Genomics">
        <title>Pest status, molecular evolution, and epigenetic factors derived from the genome assembly of Frankliniella fusca, a thysanopteran phytovirus vector.</title>
        <authorList>
            <person name="Catto M.A."/>
            <person name="Labadie P.E."/>
            <person name="Jacobson A.L."/>
            <person name="Kennedy G.G."/>
            <person name="Srinivasan R."/>
            <person name="Hunt B.G."/>
        </authorList>
    </citation>
    <scope>NUCLEOTIDE SEQUENCE</scope>
    <source>
        <strain evidence="2">PL_HMW_Pooled</strain>
    </source>
</reference>
<accession>A0AAE1HT74</accession>
<sequence length="336" mass="37747">MTEVNFWVGQKKGTYFEFFRSFKNIHILVKILSSAYKSDVVLAIITFLETYRNTPSTVTGMTPAELMFAFKPRTQLNSLNPRNSNLAKVNVPTYSVGERVKYRSKKGDKVYEGTIEKVVGKPPTIFNQLNRCTPIIAEGDEQIPNRSTDPDYKALYEQLLHLQFKKSPDNYVKPTEQALVNEENIPQAIMKLRRSKNARHTRTAERGKKTAKDRDVTGRVRRGHDADLRPARICVNDKQNGVGLIGPMIDMNTLPRTHSLGPGTQRRRLRVAVTLTSGALRAHALDVPVQGRPPNVSTSQSLDAADTWMGVGVEDPKDLTVQGGRDDHSRPPEQTR</sequence>
<feature type="compositionally biased region" description="Basic and acidic residues" evidence="1">
    <location>
        <begin position="202"/>
        <end position="218"/>
    </location>
</feature>
<keyword evidence="3" id="KW-1185">Reference proteome</keyword>
<evidence type="ECO:0000256" key="1">
    <source>
        <dbReference type="SAM" id="MobiDB-lite"/>
    </source>
</evidence>
<protein>
    <submittedName>
        <fullName evidence="2">HTH-type transcriptional regulator YesS</fullName>
    </submittedName>
</protein>
<dbReference type="GO" id="GO:0003676">
    <property type="term" value="F:nucleic acid binding"/>
    <property type="evidence" value="ECO:0007669"/>
    <property type="project" value="InterPro"/>
</dbReference>
<comment type="caution">
    <text evidence="2">The sequence shown here is derived from an EMBL/GenBank/DDBJ whole genome shotgun (WGS) entry which is preliminary data.</text>
</comment>
<dbReference type="EMBL" id="JAHWGI010001277">
    <property type="protein sequence ID" value="KAK3927024.1"/>
    <property type="molecule type" value="Genomic_DNA"/>
</dbReference>
<feature type="region of interest" description="Disordered" evidence="1">
    <location>
        <begin position="310"/>
        <end position="336"/>
    </location>
</feature>
<evidence type="ECO:0000313" key="3">
    <source>
        <dbReference type="Proteomes" id="UP001219518"/>
    </source>
</evidence>
<name>A0AAE1HT74_9NEOP</name>
<reference evidence="2" key="1">
    <citation type="submission" date="2021-07" db="EMBL/GenBank/DDBJ databases">
        <authorList>
            <person name="Catto M.A."/>
            <person name="Jacobson A."/>
            <person name="Kennedy G."/>
            <person name="Labadie P."/>
            <person name="Hunt B.G."/>
            <person name="Srinivasan R."/>
        </authorList>
    </citation>
    <scope>NUCLEOTIDE SEQUENCE</scope>
    <source>
        <strain evidence="2">PL_HMW_Pooled</strain>
        <tissue evidence="2">Head</tissue>
    </source>
</reference>
<feature type="region of interest" description="Disordered" evidence="1">
    <location>
        <begin position="194"/>
        <end position="218"/>
    </location>
</feature>
<dbReference type="InterPro" id="IPR036397">
    <property type="entry name" value="RNaseH_sf"/>
</dbReference>
<gene>
    <name evidence="2" type="ORF">KUF71_002769</name>
</gene>
<organism evidence="2 3">
    <name type="scientific">Frankliniella fusca</name>
    <dbReference type="NCBI Taxonomy" id="407009"/>
    <lineage>
        <taxon>Eukaryota</taxon>
        <taxon>Metazoa</taxon>
        <taxon>Ecdysozoa</taxon>
        <taxon>Arthropoda</taxon>
        <taxon>Hexapoda</taxon>
        <taxon>Insecta</taxon>
        <taxon>Pterygota</taxon>
        <taxon>Neoptera</taxon>
        <taxon>Paraneoptera</taxon>
        <taxon>Thysanoptera</taxon>
        <taxon>Terebrantia</taxon>
        <taxon>Thripoidea</taxon>
        <taxon>Thripidae</taxon>
        <taxon>Frankliniella</taxon>
    </lineage>
</organism>
<feature type="compositionally biased region" description="Basic and acidic residues" evidence="1">
    <location>
        <begin position="314"/>
        <end position="336"/>
    </location>
</feature>
<dbReference type="AlphaFoldDB" id="A0AAE1HT74"/>
<evidence type="ECO:0000313" key="2">
    <source>
        <dbReference type="EMBL" id="KAK3927024.1"/>
    </source>
</evidence>
<dbReference type="Gene3D" id="3.30.420.10">
    <property type="entry name" value="Ribonuclease H-like superfamily/Ribonuclease H"/>
    <property type="match status" value="1"/>
</dbReference>
<dbReference type="Proteomes" id="UP001219518">
    <property type="component" value="Unassembled WGS sequence"/>
</dbReference>